<evidence type="ECO:0000259" key="2">
    <source>
        <dbReference type="Pfam" id="PF12680"/>
    </source>
</evidence>
<dbReference type="SUPFAM" id="SSF54427">
    <property type="entry name" value="NTF2-like"/>
    <property type="match status" value="1"/>
</dbReference>
<evidence type="ECO:0000313" key="4">
    <source>
        <dbReference type="Proteomes" id="UP000770015"/>
    </source>
</evidence>
<reference evidence="3" key="1">
    <citation type="journal article" date="2021" name="Nat. Commun.">
        <title>Genetic determinants of endophytism in the Arabidopsis root mycobiome.</title>
        <authorList>
            <person name="Mesny F."/>
            <person name="Miyauchi S."/>
            <person name="Thiergart T."/>
            <person name="Pickel B."/>
            <person name="Atanasova L."/>
            <person name="Karlsson M."/>
            <person name="Huettel B."/>
            <person name="Barry K.W."/>
            <person name="Haridas S."/>
            <person name="Chen C."/>
            <person name="Bauer D."/>
            <person name="Andreopoulos W."/>
            <person name="Pangilinan J."/>
            <person name="LaButti K."/>
            <person name="Riley R."/>
            <person name="Lipzen A."/>
            <person name="Clum A."/>
            <person name="Drula E."/>
            <person name="Henrissat B."/>
            <person name="Kohler A."/>
            <person name="Grigoriev I.V."/>
            <person name="Martin F.M."/>
            <person name="Hacquard S."/>
        </authorList>
    </citation>
    <scope>NUCLEOTIDE SEQUENCE</scope>
    <source>
        <strain evidence="3">MPI-SDFR-AT-0117</strain>
    </source>
</reference>
<feature type="chain" id="PRO_5040240810" description="SnoaL-like domain-containing protein" evidence="1">
    <location>
        <begin position="19"/>
        <end position="162"/>
    </location>
</feature>
<dbReference type="OrthoDB" id="2820488at2759"/>
<evidence type="ECO:0000313" key="3">
    <source>
        <dbReference type="EMBL" id="KAH6689659.1"/>
    </source>
</evidence>
<proteinExistence type="predicted"/>
<dbReference type="Gene3D" id="3.10.450.50">
    <property type="match status" value="1"/>
</dbReference>
<feature type="domain" description="SnoaL-like" evidence="2">
    <location>
        <begin position="60"/>
        <end position="144"/>
    </location>
</feature>
<dbReference type="AlphaFoldDB" id="A0A9P9ABY2"/>
<gene>
    <name evidence="3" type="ORF">F5X68DRAFT_230275</name>
</gene>
<organism evidence="3 4">
    <name type="scientific">Plectosphaerella plurivora</name>
    <dbReference type="NCBI Taxonomy" id="936078"/>
    <lineage>
        <taxon>Eukaryota</taxon>
        <taxon>Fungi</taxon>
        <taxon>Dikarya</taxon>
        <taxon>Ascomycota</taxon>
        <taxon>Pezizomycotina</taxon>
        <taxon>Sordariomycetes</taxon>
        <taxon>Hypocreomycetidae</taxon>
        <taxon>Glomerellales</taxon>
        <taxon>Plectosphaerellaceae</taxon>
        <taxon>Plectosphaerella</taxon>
    </lineage>
</organism>
<keyword evidence="4" id="KW-1185">Reference proteome</keyword>
<dbReference type="InterPro" id="IPR037401">
    <property type="entry name" value="SnoaL-like"/>
</dbReference>
<accession>A0A9P9ABY2</accession>
<name>A0A9P9ABY2_9PEZI</name>
<sequence>MRFLSLAAAAGLLASLNGDSMSVMASPSKAQATTCSRNHHTSSRTQQKNFENFIHRFYIENDAVKAIEQTMSEDYIQHNPYALSGRQNAIDYVSSIVGAANFTILRHSFSNSTGWVHTKMETPGQPPAAVVDIFRFEGRCIVEHWDVFLSLPENAPNPLALF</sequence>
<dbReference type="EMBL" id="JAGSXJ010000007">
    <property type="protein sequence ID" value="KAH6689659.1"/>
    <property type="molecule type" value="Genomic_DNA"/>
</dbReference>
<keyword evidence="1" id="KW-0732">Signal</keyword>
<dbReference type="Proteomes" id="UP000770015">
    <property type="component" value="Unassembled WGS sequence"/>
</dbReference>
<comment type="caution">
    <text evidence="3">The sequence shown here is derived from an EMBL/GenBank/DDBJ whole genome shotgun (WGS) entry which is preliminary data.</text>
</comment>
<evidence type="ECO:0000256" key="1">
    <source>
        <dbReference type="SAM" id="SignalP"/>
    </source>
</evidence>
<dbReference type="Pfam" id="PF12680">
    <property type="entry name" value="SnoaL_2"/>
    <property type="match status" value="1"/>
</dbReference>
<dbReference type="InterPro" id="IPR032710">
    <property type="entry name" value="NTF2-like_dom_sf"/>
</dbReference>
<feature type="signal peptide" evidence="1">
    <location>
        <begin position="1"/>
        <end position="18"/>
    </location>
</feature>
<protein>
    <recommendedName>
        <fullName evidence="2">SnoaL-like domain-containing protein</fullName>
    </recommendedName>
</protein>